<reference evidence="1 2" key="1">
    <citation type="submission" date="2019-07" db="EMBL/GenBank/DDBJ databases">
        <title>complete genome sequencing of Ornithinimicrobium sp. H23M54.</title>
        <authorList>
            <person name="Bae J.-W."/>
            <person name="Lee S.-Y."/>
        </authorList>
    </citation>
    <scope>NUCLEOTIDE SEQUENCE [LARGE SCALE GENOMIC DNA]</scope>
    <source>
        <strain evidence="1 2">H23M54</strain>
    </source>
</reference>
<dbReference type="AlphaFoldDB" id="A0A516G6W2"/>
<sequence length="60" mass="6347">MCRAVTCKTCGKTTWSGCGQHVASVRQGVAASQWCDGQHTQAELAGTRSGSSFLARLFGR</sequence>
<name>A0A516G6W2_9MICO</name>
<organism evidence="1 2">
    <name type="scientific">Ornithinimicrobium ciconiae</name>
    <dbReference type="NCBI Taxonomy" id="2594265"/>
    <lineage>
        <taxon>Bacteria</taxon>
        <taxon>Bacillati</taxon>
        <taxon>Actinomycetota</taxon>
        <taxon>Actinomycetes</taxon>
        <taxon>Micrococcales</taxon>
        <taxon>Ornithinimicrobiaceae</taxon>
        <taxon>Ornithinimicrobium</taxon>
    </lineage>
</organism>
<protein>
    <submittedName>
        <fullName evidence="1">Uncharacterized protein</fullName>
    </submittedName>
</protein>
<dbReference type="RefSeq" id="WP_143781911.1">
    <property type="nucleotide sequence ID" value="NZ_CP041616.1"/>
</dbReference>
<gene>
    <name evidence="1" type="ORF">FNH13_01995</name>
</gene>
<keyword evidence="2" id="KW-1185">Reference proteome</keyword>
<dbReference type="PANTHER" id="PTHR34724:SF2">
    <property type="entry name" value="OS12G0596101 PROTEIN"/>
    <property type="match status" value="1"/>
</dbReference>
<proteinExistence type="predicted"/>
<accession>A0A516G6W2</accession>
<dbReference type="EMBL" id="CP041616">
    <property type="protein sequence ID" value="QDO87253.1"/>
    <property type="molecule type" value="Genomic_DNA"/>
</dbReference>
<dbReference type="Proteomes" id="UP000315395">
    <property type="component" value="Chromosome"/>
</dbReference>
<evidence type="ECO:0000313" key="1">
    <source>
        <dbReference type="EMBL" id="QDO87253.1"/>
    </source>
</evidence>
<evidence type="ECO:0000313" key="2">
    <source>
        <dbReference type="Proteomes" id="UP000315395"/>
    </source>
</evidence>
<dbReference type="KEGG" id="orz:FNH13_01995"/>
<dbReference type="PANTHER" id="PTHR34724">
    <property type="entry name" value="OS12G0596101 PROTEIN"/>
    <property type="match status" value="1"/>
</dbReference>
<dbReference type="OrthoDB" id="4377282at2"/>